<evidence type="ECO:0000256" key="1">
    <source>
        <dbReference type="SAM" id="MobiDB-lite"/>
    </source>
</evidence>
<sequence>MSNQTNGLRFDVYERVHLPDDVLGIDELEEIELVPRIQVIRQGEQVLLKGHLLLSGVYRSSNGRADAQSLEHWIPVEITLPLNRVSRLDDISVEIDNFDVDLLSARTLNITGVLSLLGIELEPANQAESWREEPYTVVHERSLHEDGEAGQAEPALDNRYYDNWAASEQAEQFKVAEAREIAEREAREAALRAAAEEEAREAERAQERQHELWRQQEAIIAQQREREEEETREAIAQIEREAAEQREREEQETREAIAQIEREAAEQREREAQQAEREAREEREREEAARAEIELAQTSGQDEQLEADLNRPAETVFTPFLSEEVAQAEDQRAEAQESGEQPVEEVARAVEDADQSRKEPRVAVNAKPLQDSPEQPERASGVGIGFRSILHSSQREQEARAAAELSAKRAAEEARRASADEIEWKSLFLNRTSEQNAFRKVRMAIVQREDTLDSIADRYQLQAREIALYNRLNDQSVTEGQVLYIP</sequence>
<name>A0ABV5KPV6_9BACL</name>
<dbReference type="InterPro" id="IPR018392">
    <property type="entry name" value="LysM"/>
</dbReference>
<dbReference type="InterPro" id="IPR036779">
    <property type="entry name" value="LysM_dom_sf"/>
</dbReference>
<dbReference type="SMART" id="SM00257">
    <property type="entry name" value="LysM"/>
    <property type="match status" value="1"/>
</dbReference>
<feature type="region of interest" description="Disordered" evidence="1">
    <location>
        <begin position="239"/>
        <end position="307"/>
    </location>
</feature>
<dbReference type="InterPro" id="IPR048862">
    <property type="entry name" value="SPOCS_spoVID_N"/>
</dbReference>
<reference evidence="3 4" key="1">
    <citation type="submission" date="2024-09" db="EMBL/GenBank/DDBJ databases">
        <authorList>
            <person name="Sun Q."/>
            <person name="Mori K."/>
        </authorList>
    </citation>
    <scope>NUCLEOTIDE SEQUENCE [LARGE SCALE GENOMIC DNA]</scope>
    <source>
        <strain evidence="3 4">TISTR 2452</strain>
    </source>
</reference>
<protein>
    <submittedName>
        <fullName evidence="3">LysM peptidoglycan-binding domain-containing protein</fullName>
    </submittedName>
</protein>
<dbReference type="Proteomes" id="UP001589747">
    <property type="component" value="Unassembled WGS sequence"/>
</dbReference>
<feature type="region of interest" description="Disordered" evidence="1">
    <location>
        <begin position="324"/>
        <end position="380"/>
    </location>
</feature>
<proteinExistence type="predicted"/>
<keyword evidence="4" id="KW-1185">Reference proteome</keyword>
<dbReference type="EMBL" id="JBHMDO010000024">
    <property type="protein sequence ID" value="MFB9327257.1"/>
    <property type="molecule type" value="Genomic_DNA"/>
</dbReference>
<dbReference type="CDD" id="cd00118">
    <property type="entry name" value="LysM"/>
    <property type="match status" value="1"/>
</dbReference>
<evidence type="ECO:0000313" key="4">
    <source>
        <dbReference type="Proteomes" id="UP001589747"/>
    </source>
</evidence>
<accession>A0ABV5KPV6</accession>
<dbReference type="Pfam" id="PF01476">
    <property type="entry name" value="LysM"/>
    <property type="match status" value="1"/>
</dbReference>
<feature type="compositionally biased region" description="Basic and acidic residues" evidence="1">
    <location>
        <begin position="239"/>
        <end position="293"/>
    </location>
</feature>
<evidence type="ECO:0000313" key="3">
    <source>
        <dbReference type="EMBL" id="MFB9327257.1"/>
    </source>
</evidence>
<dbReference type="RefSeq" id="WP_377495363.1">
    <property type="nucleotide sequence ID" value="NZ_JBHMDO010000024.1"/>
</dbReference>
<dbReference type="Pfam" id="PF20918">
    <property type="entry name" value="SPOCS_spoVID-N"/>
    <property type="match status" value="1"/>
</dbReference>
<dbReference type="PROSITE" id="PS51782">
    <property type="entry name" value="LYSM"/>
    <property type="match status" value="1"/>
</dbReference>
<feature type="domain" description="LysM" evidence="2">
    <location>
        <begin position="442"/>
        <end position="485"/>
    </location>
</feature>
<feature type="compositionally biased region" description="Basic and acidic residues" evidence="1">
    <location>
        <begin position="345"/>
        <end position="361"/>
    </location>
</feature>
<evidence type="ECO:0000259" key="2">
    <source>
        <dbReference type="PROSITE" id="PS51782"/>
    </source>
</evidence>
<dbReference type="SUPFAM" id="SSF54106">
    <property type="entry name" value="LysM domain"/>
    <property type="match status" value="1"/>
</dbReference>
<organism evidence="3 4">
    <name type="scientific">Paenibacillus aurantiacus</name>
    <dbReference type="NCBI Taxonomy" id="1936118"/>
    <lineage>
        <taxon>Bacteria</taxon>
        <taxon>Bacillati</taxon>
        <taxon>Bacillota</taxon>
        <taxon>Bacilli</taxon>
        <taxon>Bacillales</taxon>
        <taxon>Paenibacillaceae</taxon>
        <taxon>Paenibacillus</taxon>
    </lineage>
</organism>
<gene>
    <name evidence="3" type="ORF">ACFFSY_15115</name>
</gene>
<comment type="caution">
    <text evidence="3">The sequence shown here is derived from an EMBL/GenBank/DDBJ whole genome shotgun (WGS) entry which is preliminary data.</text>
</comment>
<dbReference type="Gene3D" id="3.10.350.10">
    <property type="entry name" value="LysM domain"/>
    <property type="match status" value="1"/>
</dbReference>